<organism evidence="3 4">
    <name type="scientific">Fusarium zealandicum</name>
    <dbReference type="NCBI Taxonomy" id="1053134"/>
    <lineage>
        <taxon>Eukaryota</taxon>
        <taxon>Fungi</taxon>
        <taxon>Dikarya</taxon>
        <taxon>Ascomycota</taxon>
        <taxon>Pezizomycotina</taxon>
        <taxon>Sordariomycetes</taxon>
        <taxon>Hypocreomycetidae</taxon>
        <taxon>Hypocreales</taxon>
        <taxon>Nectriaceae</taxon>
        <taxon>Fusarium</taxon>
        <taxon>Fusarium staphyleae species complex</taxon>
    </lineage>
</organism>
<evidence type="ECO:0000259" key="2">
    <source>
        <dbReference type="Pfam" id="PF01425"/>
    </source>
</evidence>
<feature type="compositionally biased region" description="Low complexity" evidence="1">
    <location>
        <begin position="17"/>
        <end position="26"/>
    </location>
</feature>
<reference evidence="3" key="1">
    <citation type="journal article" date="2020" name="BMC Genomics">
        <title>Correction to: Identification and distribution of gene clusters required for synthesis of sphingolipid metabolism inhibitors in diverse species of the filamentous fungus Fusarium.</title>
        <authorList>
            <person name="Kim H.S."/>
            <person name="Lohmar J.M."/>
            <person name="Busman M."/>
            <person name="Brown D.W."/>
            <person name="Naumann T.A."/>
            <person name="Divon H.H."/>
            <person name="Lysoe E."/>
            <person name="Uhlig S."/>
            <person name="Proctor R.H."/>
        </authorList>
    </citation>
    <scope>NUCLEOTIDE SEQUENCE</scope>
    <source>
        <strain evidence="3">NRRL 22465</strain>
    </source>
</reference>
<name>A0A8H4UP97_9HYPO</name>
<dbReference type="Pfam" id="PF01425">
    <property type="entry name" value="Amidase"/>
    <property type="match status" value="1"/>
</dbReference>
<dbReference type="PANTHER" id="PTHR46310">
    <property type="entry name" value="AMIDASE 1"/>
    <property type="match status" value="1"/>
</dbReference>
<dbReference type="InterPro" id="IPR036928">
    <property type="entry name" value="AS_sf"/>
</dbReference>
<evidence type="ECO:0000313" key="4">
    <source>
        <dbReference type="Proteomes" id="UP000635477"/>
    </source>
</evidence>
<keyword evidence="4" id="KW-1185">Reference proteome</keyword>
<proteinExistence type="predicted"/>
<feature type="non-terminal residue" evidence="3">
    <location>
        <position position="1"/>
    </location>
</feature>
<protein>
    <recommendedName>
        <fullName evidence="2">Amidase domain-containing protein</fullName>
    </recommendedName>
</protein>
<comment type="caution">
    <text evidence="3">The sequence shown here is derived from an EMBL/GenBank/DDBJ whole genome shotgun (WGS) entry which is preliminary data.</text>
</comment>
<evidence type="ECO:0000256" key="1">
    <source>
        <dbReference type="SAM" id="MobiDB-lite"/>
    </source>
</evidence>
<accession>A0A8H4UP97</accession>
<dbReference type="Proteomes" id="UP000635477">
    <property type="component" value="Unassembled WGS sequence"/>
</dbReference>
<feature type="region of interest" description="Disordered" evidence="1">
    <location>
        <begin position="1"/>
        <end position="26"/>
    </location>
</feature>
<dbReference type="PANTHER" id="PTHR46310:SF7">
    <property type="entry name" value="AMIDASE 1"/>
    <property type="match status" value="1"/>
</dbReference>
<reference evidence="3" key="2">
    <citation type="submission" date="2020-05" db="EMBL/GenBank/DDBJ databases">
        <authorList>
            <person name="Kim H.-S."/>
            <person name="Proctor R.H."/>
            <person name="Brown D.W."/>
        </authorList>
    </citation>
    <scope>NUCLEOTIDE SEQUENCE</scope>
    <source>
        <strain evidence="3">NRRL 22465</strain>
    </source>
</reference>
<feature type="domain" description="Amidase" evidence="2">
    <location>
        <begin position="21"/>
        <end position="97"/>
    </location>
</feature>
<evidence type="ECO:0000313" key="3">
    <source>
        <dbReference type="EMBL" id="KAF4980557.1"/>
    </source>
</evidence>
<dbReference type="Gene3D" id="3.90.1300.10">
    <property type="entry name" value="Amidase signature (AS) domain"/>
    <property type="match status" value="1"/>
</dbReference>
<dbReference type="InterPro" id="IPR023631">
    <property type="entry name" value="Amidase_dom"/>
</dbReference>
<gene>
    <name evidence="3" type="ORF">FZEAL_3452</name>
</gene>
<dbReference type="SUPFAM" id="SSF75304">
    <property type="entry name" value="Amidase signature (AS) enzymes"/>
    <property type="match status" value="1"/>
</dbReference>
<dbReference type="AlphaFoldDB" id="A0A8H4UP97"/>
<sequence>VDYPGPFNPRGDGHLKSSSGSPGSGSAVASYVWLDFSLGTDSLAGVKAQAAVHSVFGMRPTRAAISTQGLVTYSPHWDTVSGLARTAAEFKLLTEALYSTPGAVNREFEIISPCKAQKAKSSLNPLSPT</sequence>
<dbReference type="OrthoDB" id="5423360at2759"/>
<dbReference type="EMBL" id="JABEYC010000222">
    <property type="protein sequence ID" value="KAF4980557.1"/>
    <property type="molecule type" value="Genomic_DNA"/>
</dbReference>